<evidence type="ECO:0000313" key="2">
    <source>
        <dbReference type="EMBL" id="PZF80060.1"/>
    </source>
</evidence>
<feature type="transmembrane region" description="Helical" evidence="1">
    <location>
        <begin position="21"/>
        <end position="40"/>
    </location>
</feature>
<feature type="transmembrane region" description="Helical" evidence="1">
    <location>
        <begin position="60"/>
        <end position="84"/>
    </location>
</feature>
<accession>A0A2W2B4Y7</accession>
<gene>
    <name evidence="2" type="ORF">C1I92_27935</name>
</gene>
<keyword evidence="1" id="KW-0472">Membrane</keyword>
<keyword evidence="3" id="KW-1185">Reference proteome</keyword>
<evidence type="ECO:0000256" key="1">
    <source>
        <dbReference type="SAM" id="Phobius"/>
    </source>
</evidence>
<reference evidence="2 3" key="1">
    <citation type="submission" date="2018-01" db="EMBL/GenBank/DDBJ databases">
        <title>Draft genome sequence of Jiangella sp. GTF31.</title>
        <authorList>
            <person name="Sahin N."/>
            <person name="Ay H."/>
            <person name="Saygin H."/>
        </authorList>
    </citation>
    <scope>NUCLEOTIDE SEQUENCE [LARGE SCALE GENOMIC DNA]</scope>
    <source>
        <strain evidence="2 3">GTF31</strain>
    </source>
</reference>
<protein>
    <submittedName>
        <fullName evidence="2">Uncharacterized protein</fullName>
    </submittedName>
</protein>
<comment type="caution">
    <text evidence="2">The sequence shown here is derived from an EMBL/GenBank/DDBJ whole genome shotgun (WGS) entry which is preliminary data.</text>
</comment>
<dbReference type="AlphaFoldDB" id="A0A2W2B4Y7"/>
<name>A0A2W2B4Y7_9ACTN</name>
<dbReference type="Proteomes" id="UP000248764">
    <property type="component" value="Unassembled WGS sequence"/>
</dbReference>
<dbReference type="RefSeq" id="WP_111257912.1">
    <property type="nucleotide sequence ID" value="NZ_POTW01000102.1"/>
</dbReference>
<keyword evidence="1" id="KW-1133">Transmembrane helix</keyword>
<dbReference type="EMBL" id="POTW01000102">
    <property type="protein sequence ID" value="PZF80060.1"/>
    <property type="molecule type" value="Genomic_DNA"/>
</dbReference>
<organism evidence="2 3">
    <name type="scientific">Jiangella anatolica</name>
    <dbReference type="NCBI Taxonomy" id="2670374"/>
    <lineage>
        <taxon>Bacteria</taxon>
        <taxon>Bacillati</taxon>
        <taxon>Actinomycetota</taxon>
        <taxon>Actinomycetes</taxon>
        <taxon>Jiangellales</taxon>
        <taxon>Jiangellaceae</taxon>
        <taxon>Jiangella</taxon>
    </lineage>
</organism>
<keyword evidence="1" id="KW-0812">Transmembrane</keyword>
<proteinExistence type="predicted"/>
<sequence>MVIMATPTPARTPVPLNPYQWALGVLASAVLLTALIVLLVNQTREIDGLVIDEGSEAGRAIGVFLLGAGLVLGTGWMVVSALLWKPREPVRRVQESDHGTATLDR</sequence>
<evidence type="ECO:0000313" key="3">
    <source>
        <dbReference type="Proteomes" id="UP000248764"/>
    </source>
</evidence>